<keyword evidence="1" id="KW-0472">Membrane</keyword>
<dbReference type="AlphaFoldDB" id="A0A165Z4F0"/>
<organism evidence="2 3">
    <name type="scientific">Pseudomonas fluorescens</name>
    <dbReference type="NCBI Taxonomy" id="294"/>
    <lineage>
        <taxon>Bacteria</taxon>
        <taxon>Pseudomonadati</taxon>
        <taxon>Pseudomonadota</taxon>
        <taxon>Gammaproteobacteria</taxon>
        <taxon>Pseudomonadales</taxon>
        <taxon>Pseudomonadaceae</taxon>
        <taxon>Pseudomonas</taxon>
    </lineage>
</organism>
<evidence type="ECO:0008006" key="4">
    <source>
        <dbReference type="Google" id="ProtNLM"/>
    </source>
</evidence>
<feature type="transmembrane region" description="Helical" evidence="1">
    <location>
        <begin position="139"/>
        <end position="163"/>
    </location>
</feature>
<feature type="transmembrane region" description="Helical" evidence="1">
    <location>
        <begin position="201"/>
        <end position="224"/>
    </location>
</feature>
<reference evidence="2 3" key="2">
    <citation type="journal article" date="2018" name="Nature">
        <title>Mutant phenotypes for thousands of bacterial genes of unknown function.</title>
        <authorList>
            <person name="Price M.N."/>
            <person name="Wetmore K.M."/>
            <person name="Waters R.J."/>
            <person name="Callaghan M."/>
            <person name="Ray J."/>
            <person name="Liu H."/>
            <person name="Kuehl J.V."/>
            <person name="Melnyk R.A."/>
            <person name="Lamson J.S."/>
            <person name="Suh Y."/>
            <person name="Carlson H.K."/>
            <person name="Esquivel Z."/>
            <person name="Sadeeshkumar H."/>
            <person name="Chakraborty R."/>
            <person name="Zane G.M."/>
            <person name="Rubin B.E."/>
            <person name="Wall J.D."/>
            <person name="Visel A."/>
            <person name="Bristow J."/>
            <person name="Blow M.J."/>
            <person name="Arkin A.P."/>
            <person name="Deutschbauer A.M."/>
        </authorList>
    </citation>
    <scope>NUCLEOTIDE SEQUENCE [LARGE SCALE GENOMIC DNA]</scope>
    <source>
        <strain evidence="2 3">FW300-N2E2</strain>
    </source>
</reference>
<feature type="transmembrane region" description="Helical" evidence="1">
    <location>
        <begin position="12"/>
        <end position="38"/>
    </location>
</feature>
<dbReference type="RefSeq" id="WP_063321863.1">
    <property type="nucleotide sequence ID" value="NZ_CP015225.1"/>
</dbReference>
<feature type="transmembrane region" description="Helical" evidence="1">
    <location>
        <begin position="175"/>
        <end position="195"/>
    </location>
</feature>
<keyword evidence="1" id="KW-0812">Transmembrane</keyword>
<dbReference type="Proteomes" id="UP000076083">
    <property type="component" value="Chromosome"/>
</dbReference>
<evidence type="ECO:0000313" key="2">
    <source>
        <dbReference type="EMBL" id="AMZ71303.1"/>
    </source>
</evidence>
<feature type="transmembrane region" description="Helical" evidence="1">
    <location>
        <begin position="58"/>
        <end position="77"/>
    </location>
</feature>
<dbReference type="EMBL" id="CP015225">
    <property type="protein sequence ID" value="AMZ71303.1"/>
    <property type="molecule type" value="Genomic_DNA"/>
</dbReference>
<keyword evidence="1" id="KW-1133">Transmembrane helix</keyword>
<evidence type="ECO:0000313" key="3">
    <source>
        <dbReference type="Proteomes" id="UP000076083"/>
    </source>
</evidence>
<sequence length="242" mass="27651">MTTERSASYRILHLCNYSVLIVALGGLLGFAVFAGFWPPPPAYLNASEISSYFRENSFGIRVGMMVMFVCMPFYLTWTAVMAKIMERILTDSMSVLSQVVRTSGVAAMLTLMLPALYWMTAAFRPDSRSDGEIQMLYDLGWFMFDPPFVIFAIEWCAIGICMLMDKREQPLFPSWIAWLGFFTCATFISVLLIPFLTTGIFAWHGLITFWLVFVTFFIYLFCLVPLTRKALLRLEAEDRGKN</sequence>
<reference evidence="3" key="1">
    <citation type="submission" date="2016-04" db="EMBL/GenBank/DDBJ databases">
        <authorList>
            <person name="Ray J."/>
            <person name="Price M."/>
            <person name="Deutschbauer A."/>
        </authorList>
    </citation>
    <scope>NUCLEOTIDE SEQUENCE [LARGE SCALE GENOMIC DNA]</scope>
    <source>
        <strain evidence="3">FW300-N2E2</strain>
    </source>
</reference>
<evidence type="ECO:0000256" key="1">
    <source>
        <dbReference type="SAM" id="Phobius"/>
    </source>
</evidence>
<name>A0A165Z4F0_PSEFL</name>
<feature type="transmembrane region" description="Helical" evidence="1">
    <location>
        <begin position="98"/>
        <end position="119"/>
    </location>
</feature>
<proteinExistence type="predicted"/>
<accession>A0A165Z4F0</accession>
<protein>
    <recommendedName>
        <fullName evidence="4">DUF4386 domain-containing protein</fullName>
    </recommendedName>
</protein>
<gene>
    <name evidence="2" type="ORF">TK06_09380</name>
</gene>